<dbReference type="EC" id="2.3.1.189" evidence="2"/>
<evidence type="ECO:0000259" key="1">
    <source>
        <dbReference type="PROSITE" id="PS51186"/>
    </source>
</evidence>
<dbReference type="Gene3D" id="3.40.630.30">
    <property type="match status" value="1"/>
</dbReference>
<dbReference type="EMBL" id="PGLV01000001">
    <property type="protein sequence ID" value="POZ56272.1"/>
    <property type="molecule type" value="Genomic_DNA"/>
</dbReference>
<dbReference type="InterPro" id="IPR000182">
    <property type="entry name" value="GNAT_dom"/>
</dbReference>
<dbReference type="Proteomes" id="UP000237319">
    <property type="component" value="Unassembled WGS sequence"/>
</dbReference>
<reference evidence="2 3" key="1">
    <citation type="submission" date="2017-11" db="EMBL/GenBank/DDBJ databases">
        <title>Genome sequence of Lysinibacillus sphaericus, a lignin-degrading bacteria isolated from municipal solid waste soil.</title>
        <authorList>
            <person name="Persinoti G.F."/>
            <person name="Paixao D.A."/>
            <person name="Bugg T.D."/>
            <person name="Squina F.M."/>
        </authorList>
    </citation>
    <scope>NUCLEOTIDE SEQUENCE [LARGE SCALE GENOMIC DNA]</scope>
    <source>
        <strain evidence="2 3">A1</strain>
    </source>
</reference>
<dbReference type="SUPFAM" id="SSF55729">
    <property type="entry name" value="Acyl-CoA N-acyltransferases (Nat)"/>
    <property type="match status" value="1"/>
</dbReference>
<dbReference type="CDD" id="cd04301">
    <property type="entry name" value="NAT_SF"/>
    <property type="match status" value="1"/>
</dbReference>
<keyword evidence="3" id="KW-1185">Reference proteome</keyword>
<dbReference type="PANTHER" id="PTHR43617">
    <property type="entry name" value="L-AMINO ACID N-ACETYLTRANSFERASE"/>
    <property type="match status" value="1"/>
</dbReference>
<accession>A0A2S5CZT3</accession>
<gene>
    <name evidence="2" type="primary">mshD_3</name>
    <name evidence="2" type="ORF">LYSIN_01055</name>
</gene>
<dbReference type="GO" id="GO:0035447">
    <property type="term" value="F:mycothiol synthase activity"/>
    <property type="evidence" value="ECO:0007669"/>
    <property type="project" value="UniProtKB-EC"/>
</dbReference>
<dbReference type="InterPro" id="IPR016181">
    <property type="entry name" value="Acyl_CoA_acyltransferase"/>
</dbReference>
<keyword evidence="2" id="KW-0012">Acyltransferase</keyword>
<evidence type="ECO:0000313" key="2">
    <source>
        <dbReference type="EMBL" id="POZ56272.1"/>
    </source>
</evidence>
<feature type="domain" description="N-acetyltransferase" evidence="1">
    <location>
        <begin position="1"/>
        <end position="145"/>
    </location>
</feature>
<dbReference type="PANTHER" id="PTHR43617:SF34">
    <property type="entry name" value="PUTATIVE-RELATED"/>
    <property type="match status" value="1"/>
</dbReference>
<comment type="caution">
    <text evidence="2">The sequence shown here is derived from an EMBL/GenBank/DDBJ whole genome shotgun (WGS) entry which is preliminary data.</text>
</comment>
<evidence type="ECO:0000313" key="3">
    <source>
        <dbReference type="Proteomes" id="UP000237319"/>
    </source>
</evidence>
<keyword evidence="2" id="KW-0808">Transferase</keyword>
<dbReference type="AlphaFoldDB" id="A0A2S5CZT3"/>
<organism evidence="2 3">
    <name type="scientific">Lysinibacillus sphaericus</name>
    <name type="common">Bacillus sphaericus</name>
    <dbReference type="NCBI Taxonomy" id="1421"/>
    <lineage>
        <taxon>Bacteria</taxon>
        <taxon>Bacillati</taxon>
        <taxon>Bacillota</taxon>
        <taxon>Bacilli</taxon>
        <taxon>Bacillales</taxon>
        <taxon>Bacillaceae</taxon>
        <taxon>Lysinibacillus</taxon>
    </lineage>
</organism>
<dbReference type="PROSITE" id="PS51186">
    <property type="entry name" value="GNAT"/>
    <property type="match status" value="1"/>
</dbReference>
<name>A0A2S5CZT3_LYSSH</name>
<dbReference type="RefSeq" id="WP_103976487.1">
    <property type="nucleotide sequence ID" value="NZ_PGLV01000001.1"/>
</dbReference>
<sequence length="145" mass="16682">MEIRKPNNFELDEIIALSPQALSDGTLGRVRATNEKVMNLIEPLLNKGCYYLIATENHKLMGWILIGESKDQFTDQLNGFIYELYVKETYRGKGISKVLMNVAIEQLRQEGYSEVRLSAYVGNHAIKLYEKMGFRYRTVSMNLPL</sequence>
<protein>
    <submittedName>
        <fullName evidence="2">Mycothiol acetyltransferase</fullName>
        <ecNumber evidence="2">2.3.1.189</ecNumber>
    </submittedName>
</protein>
<dbReference type="Pfam" id="PF00583">
    <property type="entry name" value="Acetyltransf_1"/>
    <property type="match status" value="1"/>
</dbReference>
<proteinExistence type="predicted"/>
<dbReference type="InterPro" id="IPR050276">
    <property type="entry name" value="MshD_Acetyltransferase"/>
</dbReference>